<dbReference type="Pfam" id="PF12802">
    <property type="entry name" value="MarR_2"/>
    <property type="match status" value="1"/>
</dbReference>
<feature type="domain" description="HTH marR-type" evidence="4">
    <location>
        <begin position="9"/>
        <end position="149"/>
    </location>
</feature>
<dbReference type="PROSITE" id="PS50995">
    <property type="entry name" value="HTH_MARR_2"/>
    <property type="match status" value="1"/>
</dbReference>
<dbReference type="SMART" id="SM00347">
    <property type="entry name" value="HTH_MARR"/>
    <property type="match status" value="1"/>
</dbReference>
<dbReference type="PANTHER" id="PTHR33164">
    <property type="entry name" value="TRANSCRIPTIONAL REGULATOR, MARR FAMILY"/>
    <property type="match status" value="1"/>
</dbReference>
<dbReference type="InterPro" id="IPR023187">
    <property type="entry name" value="Tscrpt_reg_MarR-type_CS"/>
</dbReference>
<proteinExistence type="predicted"/>
<keyword evidence="6" id="KW-1185">Reference proteome</keyword>
<dbReference type="PANTHER" id="PTHR33164:SF64">
    <property type="entry name" value="TRANSCRIPTIONAL REGULATOR SLYA"/>
    <property type="match status" value="1"/>
</dbReference>
<protein>
    <submittedName>
        <fullName evidence="5">MarR family transcriptional regulator</fullName>
    </submittedName>
</protein>
<dbReference type="OrthoDB" id="7427954at2"/>
<accession>A0A5C8PU16</accession>
<evidence type="ECO:0000256" key="3">
    <source>
        <dbReference type="ARBA" id="ARBA00023163"/>
    </source>
</evidence>
<keyword evidence="1" id="KW-0805">Transcription regulation</keyword>
<dbReference type="Gene3D" id="1.10.10.10">
    <property type="entry name" value="Winged helix-like DNA-binding domain superfamily/Winged helix DNA-binding domain"/>
    <property type="match status" value="1"/>
</dbReference>
<dbReference type="AlphaFoldDB" id="A0A5C8PU16"/>
<dbReference type="InterPro" id="IPR039422">
    <property type="entry name" value="MarR/SlyA-like"/>
</dbReference>
<dbReference type="SUPFAM" id="SSF46785">
    <property type="entry name" value="Winged helix' DNA-binding domain"/>
    <property type="match status" value="1"/>
</dbReference>
<dbReference type="GO" id="GO:0006950">
    <property type="term" value="P:response to stress"/>
    <property type="evidence" value="ECO:0007669"/>
    <property type="project" value="TreeGrafter"/>
</dbReference>
<dbReference type="InterPro" id="IPR036388">
    <property type="entry name" value="WH-like_DNA-bd_sf"/>
</dbReference>
<dbReference type="InterPro" id="IPR000835">
    <property type="entry name" value="HTH_MarR-typ"/>
</dbReference>
<evidence type="ECO:0000256" key="1">
    <source>
        <dbReference type="ARBA" id="ARBA00023015"/>
    </source>
</evidence>
<reference evidence="5 6" key="1">
    <citation type="submission" date="2019-06" db="EMBL/GenBank/DDBJ databases">
        <title>New taxonomy in bacterial strain CC-CFT640, isolated from vineyard.</title>
        <authorList>
            <person name="Lin S.-Y."/>
            <person name="Tsai C.-F."/>
            <person name="Young C.-C."/>
        </authorList>
    </citation>
    <scope>NUCLEOTIDE SEQUENCE [LARGE SCALE GENOMIC DNA]</scope>
    <source>
        <strain evidence="5 6">CC-CFT640</strain>
    </source>
</reference>
<organism evidence="5 6">
    <name type="scientific">Vineibacter terrae</name>
    <dbReference type="NCBI Taxonomy" id="2586908"/>
    <lineage>
        <taxon>Bacteria</taxon>
        <taxon>Pseudomonadati</taxon>
        <taxon>Pseudomonadota</taxon>
        <taxon>Alphaproteobacteria</taxon>
        <taxon>Hyphomicrobiales</taxon>
        <taxon>Vineibacter</taxon>
    </lineage>
</organism>
<dbReference type="RefSeq" id="WP_147845483.1">
    <property type="nucleotide sequence ID" value="NZ_VDUZ01000003.1"/>
</dbReference>
<keyword evidence="3" id="KW-0804">Transcription</keyword>
<dbReference type="GO" id="GO:0003677">
    <property type="term" value="F:DNA binding"/>
    <property type="evidence" value="ECO:0007669"/>
    <property type="project" value="UniProtKB-KW"/>
</dbReference>
<evidence type="ECO:0000313" key="6">
    <source>
        <dbReference type="Proteomes" id="UP000321638"/>
    </source>
</evidence>
<keyword evidence="2" id="KW-0238">DNA-binding</keyword>
<dbReference type="InterPro" id="IPR036390">
    <property type="entry name" value="WH_DNA-bd_sf"/>
</dbReference>
<name>A0A5C8PU16_9HYPH</name>
<comment type="caution">
    <text evidence="5">The sequence shown here is derived from an EMBL/GenBank/DDBJ whole genome shotgun (WGS) entry which is preliminary data.</text>
</comment>
<gene>
    <name evidence="5" type="ORF">FHP25_03335</name>
</gene>
<dbReference type="GO" id="GO:0003700">
    <property type="term" value="F:DNA-binding transcription factor activity"/>
    <property type="evidence" value="ECO:0007669"/>
    <property type="project" value="InterPro"/>
</dbReference>
<dbReference type="Proteomes" id="UP000321638">
    <property type="component" value="Unassembled WGS sequence"/>
</dbReference>
<evidence type="ECO:0000313" key="5">
    <source>
        <dbReference type="EMBL" id="TXL81574.1"/>
    </source>
</evidence>
<sequence length="161" mass="17843">MTSTGKPRPIDFGFQVARIARRLRQAVDAELRVLGLTEATWRPLVYVGRLGEGVRQKELAAALGIEGPSLVRLLDGLERRGLIERRETDADRRARGIYLTPAGRDLEKRAARTSGAIQRRMLAAIAPADLAACERAFRTIEQALDDVEQAVRPWEKGSDAQ</sequence>
<evidence type="ECO:0000259" key="4">
    <source>
        <dbReference type="PROSITE" id="PS50995"/>
    </source>
</evidence>
<dbReference type="PROSITE" id="PS01117">
    <property type="entry name" value="HTH_MARR_1"/>
    <property type="match status" value="1"/>
</dbReference>
<evidence type="ECO:0000256" key="2">
    <source>
        <dbReference type="ARBA" id="ARBA00023125"/>
    </source>
</evidence>
<dbReference type="PRINTS" id="PR00598">
    <property type="entry name" value="HTHMARR"/>
</dbReference>
<dbReference type="EMBL" id="VDUZ01000003">
    <property type="protein sequence ID" value="TXL81574.1"/>
    <property type="molecule type" value="Genomic_DNA"/>
</dbReference>